<dbReference type="Proteomes" id="UP000008810">
    <property type="component" value="Chromosome 2"/>
</dbReference>
<protein>
    <submittedName>
        <fullName evidence="1 2">Uncharacterized protein</fullName>
    </submittedName>
</protein>
<dbReference type="Gramene" id="KQK03743">
    <property type="protein sequence ID" value="KQK03743"/>
    <property type="gene ID" value="BRADI_2g09585v3"/>
</dbReference>
<dbReference type="EnsemblPlants" id="KQK03743">
    <property type="protein sequence ID" value="KQK03743"/>
    <property type="gene ID" value="BRADI_2g09585v3"/>
</dbReference>
<evidence type="ECO:0000313" key="1">
    <source>
        <dbReference type="EMBL" id="KQK03743.1"/>
    </source>
</evidence>
<proteinExistence type="predicted"/>
<name>A0A0Q3FWI3_BRADI</name>
<evidence type="ECO:0000313" key="2">
    <source>
        <dbReference type="EnsemblPlants" id="KQK03743"/>
    </source>
</evidence>
<sequence>MSPTTSQIPSQILGFVVWNRIPVSPIHRKHSTDSTCAPRRSRSLSSGRFRARYANRFRQIPWIRVAAVLFRRVILLCKVWFDTIWLTAPPNGWREGKIYDHGWGANFAGGLCYVAKSSKCPSNLTLTCTIGLPNGTTQ</sequence>
<reference evidence="2" key="3">
    <citation type="submission" date="2018-08" db="UniProtKB">
        <authorList>
            <consortium name="EnsemblPlants"/>
        </authorList>
    </citation>
    <scope>IDENTIFICATION</scope>
    <source>
        <strain evidence="2">cv. Bd21</strain>
    </source>
</reference>
<keyword evidence="3" id="KW-1185">Reference proteome</keyword>
<reference evidence="1" key="2">
    <citation type="submission" date="2017-06" db="EMBL/GenBank/DDBJ databases">
        <title>WGS assembly of Brachypodium distachyon.</title>
        <authorList>
            <consortium name="The International Brachypodium Initiative"/>
            <person name="Lucas S."/>
            <person name="Harmon-Smith M."/>
            <person name="Lail K."/>
            <person name="Tice H."/>
            <person name="Grimwood J."/>
            <person name="Bruce D."/>
            <person name="Barry K."/>
            <person name="Shu S."/>
            <person name="Lindquist E."/>
            <person name="Wang M."/>
            <person name="Pitluck S."/>
            <person name="Vogel J.P."/>
            <person name="Garvin D.F."/>
            <person name="Mockler T.C."/>
            <person name="Schmutz J."/>
            <person name="Rokhsar D."/>
            <person name="Bevan M.W."/>
        </authorList>
    </citation>
    <scope>NUCLEOTIDE SEQUENCE</scope>
    <source>
        <strain evidence="1">Bd21</strain>
    </source>
</reference>
<reference evidence="1 2" key="1">
    <citation type="journal article" date="2010" name="Nature">
        <title>Genome sequencing and analysis of the model grass Brachypodium distachyon.</title>
        <authorList>
            <consortium name="International Brachypodium Initiative"/>
        </authorList>
    </citation>
    <scope>NUCLEOTIDE SEQUENCE [LARGE SCALE GENOMIC DNA]</scope>
    <source>
        <strain evidence="1 2">Bd21</strain>
    </source>
</reference>
<gene>
    <name evidence="1" type="ORF">BRADI_2g09585v3</name>
</gene>
<organism evidence="1">
    <name type="scientific">Brachypodium distachyon</name>
    <name type="common">Purple false brome</name>
    <name type="synonym">Trachynia distachya</name>
    <dbReference type="NCBI Taxonomy" id="15368"/>
    <lineage>
        <taxon>Eukaryota</taxon>
        <taxon>Viridiplantae</taxon>
        <taxon>Streptophyta</taxon>
        <taxon>Embryophyta</taxon>
        <taxon>Tracheophyta</taxon>
        <taxon>Spermatophyta</taxon>
        <taxon>Magnoliopsida</taxon>
        <taxon>Liliopsida</taxon>
        <taxon>Poales</taxon>
        <taxon>Poaceae</taxon>
        <taxon>BOP clade</taxon>
        <taxon>Pooideae</taxon>
        <taxon>Stipodae</taxon>
        <taxon>Brachypodieae</taxon>
        <taxon>Brachypodium</taxon>
    </lineage>
</organism>
<accession>A0A0Q3FWI3</accession>
<evidence type="ECO:0000313" key="3">
    <source>
        <dbReference type="Proteomes" id="UP000008810"/>
    </source>
</evidence>
<dbReference type="InParanoid" id="A0A0Q3FWI3"/>
<dbReference type="AlphaFoldDB" id="A0A0Q3FWI3"/>
<dbReference type="EMBL" id="CM000881">
    <property type="protein sequence ID" value="KQK03743.1"/>
    <property type="molecule type" value="Genomic_DNA"/>
</dbReference>